<keyword evidence="2" id="KW-0472">Membrane</keyword>
<feature type="region of interest" description="Disordered" evidence="1">
    <location>
        <begin position="232"/>
        <end position="254"/>
    </location>
</feature>
<organism evidence="4 5">
    <name type="scientific">Herbiconiux daphne</name>
    <dbReference type="NCBI Taxonomy" id="2970914"/>
    <lineage>
        <taxon>Bacteria</taxon>
        <taxon>Bacillati</taxon>
        <taxon>Actinomycetota</taxon>
        <taxon>Actinomycetes</taxon>
        <taxon>Micrococcales</taxon>
        <taxon>Microbacteriaceae</taxon>
        <taxon>Herbiconiux</taxon>
    </lineage>
</organism>
<dbReference type="EMBL" id="JANLCJ010000007">
    <property type="protein sequence ID" value="MCS5735546.1"/>
    <property type="molecule type" value="Genomic_DNA"/>
</dbReference>
<feature type="transmembrane region" description="Helical" evidence="2">
    <location>
        <begin position="100"/>
        <end position="122"/>
    </location>
</feature>
<name>A0ABT2H6H8_9MICO</name>
<keyword evidence="2" id="KW-0812">Transmembrane</keyword>
<feature type="domain" description="VanZ-like" evidence="3">
    <location>
        <begin position="110"/>
        <end position="222"/>
    </location>
</feature>
<feature type="transmembrane region" description="Helical" evidence="2">
    <location>
        <begin position="208"/>
        <end position="226"/>
    </location>
</feature>
<keyword evidence="2" id="KW-1133">Transmembrane helix</keyword>
<gene>
    <name evidence="4" type="ORF">N1032_17520</name>
</gene>
<dbReference type="Proteomes" id="UP001165586">
    <property type="component" value="Unassembled WGS sequence"/>
</dbReference>
<feature type="compositionally biased region" description="Polar residues" evidence="1">
    <location>
        <begin position="232"/>
        <end position="243"/>
    </location>
</feature>
<dbReference type="Pfam" id="PF04892">
    <property type="entry name" value="VanZ"/>
    <property type="match status" value="1"/>
</dbReference>
<feature type="transmembrane region" description="Helical" evidence="2">
    <location>
        <begin position="178"/>
        <end position="196"/>
    </location>
</feature>
<reference evidence="4" key="1">
    <citation type="submission" date="2022-08" db="EMBL/GenBank/DDBJ databases">
        <authorList>
            <person name="Deng Y."/>
            <person name="Han X.-F."/>
            <person name="Zhang Y.-Q."/>
        </authorList>
    </citation>
    <scope>NUCLEOTIDE SEQUENCE</scope>
    <source>
        <strain evidence="4">CPCC 203386</strain>
    </source>
</reference>
<proteinExistence type="predicted"/>
<dbReference type="InterPro" id="IPR006976">
    <property type="entry name" value="VanZ-like"/>
</dbReference>
<dbReference type="InterPro" id="IPR053150">
    <property type="entry name" value="Teicoplanin_resist-assoc"/>
</dbReference>
<dbReference type="PANTHER" id="PTHR36834:SF1">
    <property type="entry name" value="INTEGRAL MEMBRANE PROTEIN"/>
    <property type="match status" value="1"/>
</dbReference>
<protein>
    <submittedName>
        <fullName evidence="4">VanZ family protein</fullName>
    </submittedName>
</protein>
<dbReference type="RefSeq" id="WP_259540490.1">
    <property type="nucleotide sequence ID" value="NZ_JANLCJ010000007.1"/>
</dbReference>
<comment type="caution">
    <text evidence="4">The sequence shown here is derived from an EMBL/GenBank/DDBJ whole genome shotgun (WGS) entry which is preliminary data.</text>
</comment>
<feature type="transmembrane region" description="Helical" evidence="2">
    <location>
        <begin position="142"/>
        <end position="171"/>
    </location>
</feature>
<evidence type="ECO:0000256" key="1">
    <source>
        <dbReference type="SAM" id="MobiDB-lite"/>
    </source>
</evidence>
<evidence type="ECO:0000256" key="2">
    <source>
        <dbReference type="SAM" id="Phobius"/>
    </source>
</evidence>
<accession>A0ABT2H6H8</accession>
<evidence type="ECO:0000259" key="3">
    <source>
        <dbReference type="Pfam" id="PF04892"/>
    </source>
</evidence>
<evidence type="ECO:0000313" key="4">
    <source>
        <dbReference type="EMBL" id="MCS5735546.1"/>
    </source>
</evidence>
<keyword evidence="5" id="KW-1185">Reference proteome</keyword>
<sequence>MRRDEARSLIEGTGLPRLQAEHTRAALAPKDDRHAARSSARRFHTSCVRSDAPYPNWRGGRRRTFPGLGASIRDAGGTIRSTDPQSRAGTLNNPTITRRVAAVLLAAYGLVVILIVAWPVPVDKDAHGFILKLLRLLHERDLLMFLGYAQIEFTANVAMFVPIGVLVGVLFGRRHWGWAVGVGFAASSAIELAQWVLLPGRYGTPDDVIANTLGTLVGALLAGSFLRHQARQQQATDAVTTPRSEPDPTGGIRI</sequence>
<evidence type="ECO:0000313" key="5">
    <source>
        <dbReference type="Proteomes" id="UP001165586"/>
    </source>
</evidence>
<dbReference type="PANTHER" id="PTHR36834">
    <property type="entry name" value="MEMBRANE PROTEIN-RELATED"/>
    <property type="match status" value="1"/>
</dbReference>